<comment type="catalytic activity">
    <reaction evidence="2">
        <text>2 GTP = 3',3'-c-di-GMP + 2 diphosphate</text>
        <dbReference type="Rhea" id="RHEA:24898"/>
        <dbReference type="ChEBI" id="CHEBI:33019"/>
        <dbReference type="ChEBI" id="CHEBI:37565"/>
        <dbReference type="ChEBI" id="CHEBI:58805"/>
        <dbReference type="EC" id="2.7.7.65"/>
    </reaction>
</comment>
<dbReference type="GO" id="GO:0043709">
    <property type="term" value="P:cell adhesion involved in single-species biofilm formation"/>
    <property type="evidence" value="ECO:0007669"/>
    <property type="project" value="TreeGrafter"/>
</dbReference>
<evidence type="ECO:0000259" key="3">
    <source>
        <dbReference type="PROSITE" id="PS50112"/>
    </source>
</evidence>
<dbReference type="Pfam" id="PF00990">
    <property type="entry name" value="GGDEF"/>
    <property type="match status" value="1"/>
</dbReference>
<dbReference type="RefSeq" id="WP_230370149.1">
    <property type="nucleotide sequence ID" value="NZ_WLYX01000001.1"/>
</dbReference>
<dbReference type="PANTHER" id="PTHR45138:SF9">
    <property type="entry name" value="DIGUANYLATE CYCLASE DGCM-RELATED"/>
    <property type="match status" value="1"/>
</dbReference>
<dbReference type="GO" id="GO:0005886">
    <property type="term" value="C:plasma membrane"/>
    <property type="evidence" value="ECO:0007669"/>
    <property type="project" value="TreeGrafter"/>
</dbReference>
<dbReference type="SUPFAM" id="SSF55781">
    <property type="entry name" value="GAF domain-like"/>
    <property type="match status" value="1"/>
</dbReference>
<reference evidence="6 7" key="1">
    <citation type="submission" date="2019-11" db="EMBL/GenBank/DDBJ databases">
        <title>Draft genome sequence of Paludibacterium sp. dN18-1.</title>
        <authorList>
            <person name="Im W.-T."/>
        </authorList>
    </citation>
    <scope>NUCLEOTIDE SEQUENCE [LARGE SCALE GENOMIC DNA]</scope>
    <source>
        <strain evidence="7">dN 18-1</strain>
    </source>
</reference>
<dbReference type="GO" id="GO:1902201">
    <property type="term" value="P:negative regulation of bacterial-type flagellum-dependent cell motility"/>
    <property type="evidence" value="ECO:0007669"/>
    <property type="project" value="TreeGrafter"/>
</dbReference>
<dbReference type="InterPro" id="IPR013655">
    <property type="entry name" value="PAS_fold_3"/>
</dbReference>
<dbReference type="InterPro" id="IPR043128">
    <property type="entry name" value="Rev_trsase/Diguanyl_cyclase"/>
</dbReference>
<evidence type="ECO:0000256" key="1">
    <source>
        <dbReference type="ARBA" id="ARBA00012528"/>
    </source>
</evidence>
<dbReference type="PROSITE" id="PS50887">
    <property type="entry name" value="GGDEF"/>
    <property type="match status" value="1"/>
</dbReference>
<dbReference type="NCBIfam" id="TIGR00229">
    <property type="entry name" value="sensory_box"/>
    <property type="match status" value="2"/>
</dbReference>
<dbReference type="InterPro" id="IPR000700">
    <property type="entry name" value="PAS-assoc_C"/>
</dbReference>
<evidence type="ECO:0000259" key="4">
    <source>
        <dbReference type="PROSITE" id="PS50113"/>
    </source>
</evidence>
<dbReference type="PROSITE" id="PS50112">
    <property type="entry name" value="PAS"/>
    <property type="match status" value="1"/>
</dbReference>
<comment type="caution">
    <text evidence="6">The sequence shown here is derived from an EMBL/GenBank/DDBJ whole genome shotgun (WGS) entry which is preliminary data.</text>
</comment>
<dbReference type="Gene3D" id="3.30.450.40">
    <property type="match status" value="1"/>
</dbReference>
<dbReference type="InterPro" id="IPR050469">
    <property type="entry name" value="Diguanylate_Cyclase"/>
</dbReference>
<dbReference type="SMART" id="SM00065">
    <property type="entry name" value="GAF"/>
    <property type="match status" value="1"/>
</dbReference>
<dbReference type="InterPro" id="IPR029787">
    <property type="entry name" value="Nucleotide_cyclase"/>
</dbReference>
<dbReference type="SUPFAM" id="SSF55785">
    <property type="entry name" value="PYP-like sensor domain (PAS domain)"/>
    <property type="match status" value="2"/>
</dbReference>
<evidence type="ECO:0000313" key="7">
    <source>
        <dbReference type="Proteomes" id="UP000446658"/>
    </source>
</evidence>
<dbReference type="Pfam" id="PF08448">
    <property type="entry name" value="PAS_4"/>
    <property type="match status" value="1"/>
</dbReference>
<proteinExistence type="predicted"/>
<sequence>MSFNDWLERLHPEDRAQASALLSNPALHEDSATSPEFRIRHENGSWEWLEQRNHCLRTQGRITHIVAMCQIISARKLAEASLLRREQEFRTLVENSPDIIARYDLDLRCQFINRSINRYSPIPREEHIGKHIGDKGWPDELVRRFEQEARTLIETREARSFETELFRDNRRYIFESRLFPEFDRNGVLTSILCVDREITSTRQTNRLLTEENAVMEMIANNQPLPDILKQICQMIETQLPHGICSIMRLDDEGTHLKMASGAKLPPDYSAMVDGIAIGPEVGSCGTAAYWKRPIIVDDIATSPLWAKFASKTVGEFGLRACWSIPIFTSEHNLLGTFGIYHKEPRRPTPEELDLAYRSTHLTAIALQSNLHEKQLYKLATQDSLTGLNNRRQFLDLAGREIKRSQRYQQPLTVMMLDLDHFKNINDRYGHDVGDQVIHHFASVLQTVLRASDLAGRLGGEEFAGLLPDTDLADALPVAERLRQQVENSALTINGQAVHYTVSIGLTALQPGDVAIDDLLRRADKLLYQAKDHGRNRVCGGDTFSRALDVENT</sequence>
<dbReference type="NCBIfam" id="TIGR00254">
    <property type="entry name" value="GGDEF"/>
    <property type="match status" value="1"/>
</dbReference>
<dbReference type="PROSITE" id="PS50113">
    <property type="entry name" value="PAC"/>
    <property type="match status" value="1"/>
</dbReference>
<accession>A0A844GCD4</accession>
<dbReference type="Pfam" id="PF13185">
    <property type="entry name" value="GAF_2"/>
    <property type="match status" value="1"/>
</dbReference>
<dbReference type="GO" id="GO:0052621">
    <property type="term" value="F:diguanylate cyclase activity"/>
    <property type="evidence" value="ECO:0007669"/>
    <property type="project" value="UniProtKB-EC"/>
</dbReference>
<dbReference type="Gene3D" id="3.30.450.20">
    <property type="entry name" value="PAS domain"/>
    <property type="match status" value="2"/>
</dbReference>
<feature type="domain" description="PAC" evidence="4">
    <location>
        <begin position="154"/>
        <end position="210"/>
    </location>
</feature>
<protein>
    <recommendedName>
        <fullName evidence="1">diguanylate cyclase</fullName>
        <ecNumber evidence="1">2.7.7.65</ecNumber>
    </recommendedName>
</protein>
<dbReference type="EMBL" id="WLYX01000001">
    <property type="protein sequence ID" value="MTD33309.1"/>
    <property type="molecule type" value="Genomic_DNA"/>
</dbReference>
<dbReference type="InterPro" id="IPR000160">
    <property type="entry name" value="GGDEF_dom"/>
</dbReference>
<dbReference type="InterPro" id="IPR029016">
    <property type="entry name" value="GAF-like_dom_sf"/>
</dbReference>
<dbReference type="InterPro" id="IPR035965">
    <property type="entry name" value="PAS-like_dom_sf"/>
</dbReference>
<dbReference type="InterPro" id="IPR003018">
    <property type="entry name" value="GAF"/>
</dbReference>
<dbReference type="EC" id="2.7.7.65" evidence="1"/>
<keyword evidence="7" id="KW-1185">Reference proteome</keyword>
<evidence type="ECO:0000313" key="6">
    <source>
        <dbReference type="EMBL" id="MTD33309.1"/>
    </source>
</evidence>
<evidence type="ECO:0000259" key="5">
    <source>
        <dbReference type="PROSITE" id="PS50887"/>
    </source>
</evidence>
<dbReference type="FunFam" id="3.30.70.270:FF:000001">
    <property type="entry name" value="Diguanylate cyclase domain protein"/>
    <property type="match status" value="1"/>
</dbReference>
<dbReference type="PANTHER" id="PTHR45138">
    <property type="entry name" value="REGULATORY COMPONENTS OF SENSORY TRANSDUCTION SYSTEM"/>
    <property type="match status" value="1"/>
</dbReference>
<evidence type="ECO:0000256" key="2">
    <source>
        <dbReference type="ARBA" id="ARBA00034247"/>
    </source>
</evidence>
<dbReference type="InterPro" id="IPR013656">
    <property type="entry name" value="PAS_4"/>
</dbReference>
<dbReference type="Gene3D" id="3.30.70.270">
    <property type="match status" value="1"/>
</dbReference>
<gene>
    <name evidence="6" type="ORF">GKE73_09725</name>
</gene>
<dbReference type="Proteomes" id="UP000446658">
    <property type="component" value="Unassembled WGS sequence"/>
</dbReference>
<organism evidence="6 7">
    <name type="scientific">Paludibacterium denitrificans</name>
    <dbReference type="NCBI Taxonomy" id="2675226"/>
    <lineage>
        <taxon>Bacteria</taxon>
        <taxon>Pseudomonadati</taxon>
        <taxon>Pseudomonadota</taxon>
        <taxon>Betaproteobacteria</taxon>
        <taxon>Neisseriales</taxon>
        <taxon>Chromobacteriaceae</taxon>
        <taxon>Paludibacterium</taxon>
    </lineage>
</organism>
<dbReference type="Pfam" id="PF08447">
    <property type="entry name" value="PAS_3"/>
    <property type="match status" value="1"/>
</dbReference>
<dbReference type="AlphaFoldDB" id="A0A844GCD4"/>
<dbReference type="SMART" id="SM00091">
    <property type="entry name" value="PAS"/>
    <property type="match status" value="1"/>
</dbReference>
<dbReference type="CDD" id="cd01949">
    <property type="entry name" value="GGDEF"/>
    <property type="match status" value="1"/>
</dbReference>
<dbReference type="InterPro" id="IPR000014">
    <property type="entry name" value="PAS"/>
</dbReference>
<dbReference type="SUPFAM" id="SSF55073">
    <property type="entry name" value="Nucleotide cyclase"/>
    <property type="match status" value="1"/>
</dbReference>
<dbReference type="SMART" id="SM00267">
    <property type="entry name" value="GGDEF"/>
    <property type="match status" value="1"/>
</dbReference>
<feature type="domain" description="PAS" evidence="3">
    <location>
        <begin position="85"/>
        <end position="164"/>
    </location>
</feature>
<name>A0A844GCD4_9NEIS</name>
<dbReference type="CDD" id="cd00130">
    <property type="entry name" value="PAS"/>
    <property type="match status" value="1"/>
</dbReference>
<feature type="domain" description="GGDEF" evidence="5">
    <location>
        <begin position="409"/>
        <end position="542"/>
    </location>
</feature>